<dbReference type="RefSeq" id="WP_072286808.1">
    <property type="nucleotide sequence ID" value="NZ_CP015455.1"/>
</dbReference>
<dbReference type="OrthoDB" id="9762798at2"/>
<dbReference type="EMBL" id="CP015518">
    <property type="protein sequence ID" value="APG24960.1"/>
    <property type="molecule type" value="Genomic_DNA"/>
</dbReference>
<evidence type="ECO:0000259" key="4">
    <source>
        <dbReference type="PROSITE" id="PS50885"/>
    </source>
</evidence>
<evidence type="ECO:0000256" key="1">
    <source>
        <dbReference type="SAM" id="MobiDB-lite"/>
    </source>
</evidence>
<dbReference type="Gene3D" id="6.10.340.10">
    <property type="match status" value="1"/>
</dbReference>
<evidence type="ECO:0008006" key="7">
    <source>
        <dbReference type="Google" id="ProtNLM"/>
    </source>
</evidence>
<proteinExistence type="predicted"/>
<dbReference type="AlphaFoldDB" id="A0A1L3GGG6"/>
<dbReference type="InterPro" id="IPR035965">
    <property type="entry name" value="PAS-like_dom_sf"/>
</dbReference>
<dbReference type="Proteomes" id="UP000182264">
    <property type="component" value="Chromosome"/>
</dbReference>
<dbReference type="Pfam" id="PF00989">
    <property type="entry name" value="PAS"/>
    <property type="match status" value="1"/>
</dbReference>
<accession>A0A1L3GGG6</accession>
<dbReference type="PROSITE" id="PS50885">
    <property type="entry name" value="HAMP"/>
    <property type="match status" value="1"/>
</dbReference>
<feature type="domain" description="PAS" evidence="3">
    <location>
        <begin position="263"/>
        <end position="314"/>
    </location>
</feature>
<keyword evidence="6" id="KW-1185">Reference proteome</keyword>
<dbReference type="InterPro" id="IPR013767">
    <property type="entry name" value="PAS_fold"/>
</dbReference>
<keyword evidence="2" id="KW-0812">Transmembrane</keyword>
<evidence type="ECO:0000259" key="3">
    <source>
        <dbReference type="PROSITE" id="PS50112"/>
    </source>
</evidence>
<keyword evidence="2" id="KW-0472">Membrane</keyword>
<feature type="transmembrane region" description="Helical" evidence="2">
    <location>
        <begin position="12"/>
        <end position="33"/>
    </location>
</feature>
<dbReference type="GO" id="GO:0006355">
    <property type="term" value="P:regulation of DNA-templated transcription"/>
    <property type="evidence" value="ECO:0007669"/>
    <property type="project" value="InterPro"/>
</dbReference>
<dbReference type="PROSITE" id="PS50112">
    <property type="entry name" value="PAS"/>
    <property type="match status" value="1"/>
</dbReference>
<dbReference type="CDD" id="cd00130">
    <property type="entry name" value="PAS"/>
    <property type="match status" value="1"/>
</dbReference>
<organism evidence="5 6">
    <name type="scientific">Syntrophotalea acetylenica</name>
    <name type="common">Pelobacter acetylenicus</name>
    <dbReference type="NCBI Taxonomy" id="29542"/>
    <lineage>
        <taxon>Bacteria</taxon>
        <taxon>Pseudomonadati</taxon>
        <taxon>Thermodesulfobacteriota</taxon>
        <taxon>Desulfuromonadia</taxon>
        <taxon>Desulfuromonadales</taxon>
        <taxon>Syntrophotaleaceae</taxon>
        <taxon>Syntrophotalea</taxon>
    </lineage>
</organism>
<dbReference type="SMART" id="SM00091">
    <property type="entry name" value="PAS"/>
    <property type="match status" value="1"/>
</dbReference>
<dbReference type="SUPFAM" id="SSF158472">
    <property type="entry name" value="HAMP domain-like"/>
    <property type="match status" value="1"/>
</dbReference>
<keyword evidence="2" id="KW-1133">Transmembrane helix</keyword>
<evidence type="ECO:0000313" key="5">
    <source>
        <dbReference type="EMBL" id="APG24960.1"/>
    </source>
</evidence>
<evidence type="ECO:0000256" key="2">
    <source>
        <dbReference type="SAM" id="Phobius"/>
    </source>
</evidence>
<dbReference type="Pfam" id="PF00672">
    <property type="entry name" value="HAMP"/>
    <property type="match status" value="1"/>
</dbReference>
<evidence type="ECO:0000313" key="6">
    <source>
        <dbReference type="Proteomes" id="UP000182264"/>
    </source>
</evidence>
<dbReference type="Gene3D" id="3.30.450.20">
    <property type="entry name" value="PAS domain"/>
    <property type="match status" value="1"/>
</dbReference>
<feature type="compositionally biased region" description="Polar residues" evidence="1">
    <location>
        <begin position="378"/>
        <end position="398"/>
    </location>
</feature>
<dbReference type="CDD" id="cd06225">
    <property type="entry name" value="HAMP"/>
    <property type="match status" value="1"/>
</dbReference>
<dbReference type="InterPro" id="IPR003660">
    <property type="entry name" value="HAMP_dom"/>
</dbReference>
<dbReference type="GO" id="GO:0007165">
    <property type="term" value="P:signal transduction"/>
    <property type="evidence" value="ECO:0007669"/>
    <property type="project" value="InterPro"/>
</dbReference>
<feature type="domain" description="HAMP" evidence="4">
    <location>
        <begin position="202"/>
        <end position="254"/>
    </location>
</feature>
<protein>
    <recommendedName>
        <fullName evidence="7">HAMP domain-containing protein</fullName>
    </recommendedName>
</protein>
<dbReference type="STRING" id="29542.A6070_01915"/>
<dbReference type="KEGG" id="pace:A6070_01915"/>
<dbReference type="GO" id="GO:0016020">
    <property type="term" value="C:membrane"/>
    <property type="evidence" value="ECO:0007669"/>
    <property type="project" value="InterPro"/>
</dbReference>
<name>A0A1L3GGG6_SYNAC</name>
<reference evidence="5 6" key="1">
    <citation type="journal article" date="2017" name="Genome Announc.">
        <title>Complete Genome Sequences of Two Acetylene-Fermenting Pelobacter acetylenicus Strains.</title>
        <authorList>
            <person name="Sutton J.M."/>
            <person name="Baesman S.M."/>
            <person name="Fierst J.L."/>
            <person name="Poret-Peterson A.T."/>
            <person name="Oremland R.S."/>
            <person name="Dunlap D.S."/>
            <person name="Akob D.M."/>
        </authorList>
    </citation>
    <scope>NUCLEOTIDE SEQUENCE [LARGE SCALE GENOMIC DNA]</scope>
    <source>
        <strain evidence="5 6">DSM 3247</strain>
    </source>
</reference>
<dbReference type="SUPFAM" id="SSF55785">
    <property type="entry name" value="PYP-like sensor domain (PAS domain)"/>
    <property type="match status" value="1"/>
</dbReference>
<dbReference type="SMART" id="SM00304">
    <property type="entry name" value="HAMP"/>
    <property type="match status" value="1"/>
</dbReference>
<sequence length="398" mass="44111">MKLRTKILGGYGLILALMMVVWAVAVISLYQLGRAGEAILQKNQLSVQAAENMINHLERQDSAALLSLLGDRQGSLVQFRDNQIEFAQWLGRARNNLTEPGEDRIIARIDSGYREFLTLFQSMTSTPMANRQNALAFYKQSLQPRFMQTRDSCLALREMNQTAMENASRHARRLAVETIWSMTLVGAASGSIGLALSILLSGFLLRPLAAMSRVAQQLAEGDYNVTLEIASSDELGNLAAQIVTMSQKLKIFHELNVGRLIAEKRRGEAVLRSIGDGLIVVDEAFFITAVNPQAAKLLNLSISESSGKAVSEVLPQTPLLDIIRRTTQSGQAPELPPEQTEISFGDEPHRQFFRFSVTPIRSEGGNRFREPWYCCRTSPVSRKSNGSKANSSWRPPMS</sequence>
<gene>
    <name evidence="5" type="ORF">A7E75_07955</name>
</gene>
<dbReference type="InterPro" id="IPR000014">
    <property type="entry name" value="PAS"/>
</dbReference>
<feature type="region of interest" description="Disordered" evidence="1">
    <location>
        <begin position="377"/>
        <end position="398"/>
    </location>
</feature>
<feature type="transmembrane region" description="Helical" evidence="2">
    <location>
        <begin position="179"/>
        <end position="205"/>
    </location>
</feature>